<comment type="pathway">
    <text evidence="1 9">Amino-acid biosynthesis; L-phenylalanine biosynthesis; phenylpyruvate from prephenate: step 1/1.</text>
</comment>
<dbReference type="SUPFAM" id="SSF55021">
    <property type="entry name" value="ACT-like"/>
    <property type="match status" value="1"/>
</dbReference>
<dbReference type="GO" id="GO:0004664">
    <property type="term" value="F:prephenate dehydratase activity"/>
    <property type="evidence" value="ECO:0007669"/>
    <property type="project" value="UniProtKB-UniRule"/>
</dbReference>
<dbReference type="EC" id="4.2.1.51" evidence="2 9"/>
<dbReference type="PANTHER" id="PTHR21022:SF19">
    <property type="entry name" value="PREPHENATE DEHYDRATASE-RELATED"/>
    <property type="match status" value="1"/>
</dbReference>
<dbReference type="STRING" id="476652.DEAC_c22120"/>
<dbReference type="InterPro" id="IPR002912">
    <property type="entry name" value="ACT_dom"/>
</dbReference>
<proteinExistence type="predicted"/>
<accession>A0A0J1FQM2</accession>
<dbReference type="CDD" id="cd04905">
    <property type="entry name" value="ACT_CM-PDT"/>
    <property type="match status" value="1"/>
</dbReference>
<evidence type="ECO:0000256" key="2">
    <source>
        <dbReference type="ARBA" id="ARBA00013147"/>
    </source>
</evidence>
<gene>
    <name evidence="12" type="primary">pheA_2</name>
    <name evidence="9" type="synonym">pheA</name>
    <name evidence="12" type="ORF">DEAC_c22120</name>
</gene>
<comment type="caution">
    <text evidence="12">The sequence shown here is derived from an EMBL/GenBank/DDBJ whole genome shotgun (WGS) entry which is preliminary data.</text>
</comment>
<dbReference type="NCBIfam" id="NF008865">
    <property type="entry name" value="PRK11898.1"/>
    <property type="match status" value="1"/>
</dbReference>
<evidence type="ECO:0000313" key="13">
    <source>
        <dbReference type="Proteomes" id="UP000036356"/>
    </source>
</evidence>
<keyword evidence="13" id="KW-1185">Reference proteome</keyword>
<dbReference type="PROSITE" id="PS00857">
    <property type="entry name" value="PREPHENATE_DEHYDR_1"/>
    <property type="match status" value="1"/>
</dbReference>
<evidence type="ECO:0000256" key="4">
    <source>
        <dbReference type="ARBA" id="ARBA00022605"/>
    </source>
</evidence>
<dbReference type="InterPro" id="IPR018528">
    <property type="entry name" value="Preph_deHydtase_CS"/>
</dbReference>
<feature type="domain" description="ACT" evidence="11">
    <location>
        <begin position="196"/>
        <end position="273"/>
    </location>
</feature>
<evidence type="ECO:0000256" key="3">
    <source>
        <dbReference type="ARBA" id="ARBA00021872"/>
    </source>
</evidence>
<dbReference type="Gene3D" id="3.30.70.260">
    <property type="match status" value="1"/>
</dbReference>
<protein>
    <recommendedName>
        <fullName evidence="3 9">Prephenate dehydratase</fullName>
        <shortName evidence="9">PDT</shortName>
        <ecNumber evidence="2 9">4.2.1.51</ecNumber>
    </recommendedName>
</protein>
<evidence type="ECO:0000313" key="12">
    <source>
        <dbReference type="EMBL" id="KLU65582.1"/>
    </source>
</evidence>
<keyword evidence="5 9" id="KW-0057">Aromatic amino acid biosynthesis</keyword>
<evidence type="ECO:0000256" key="9">
    <source>
        <dbReference type="RuleBase" id="RU361254"/>
    </source>
</evidence>
<dbReference type="UniPathway" id="UPA00121">
    <property type="reaction ID" value="UER00345"/>
</dbReference>
<dbReference type="InterPro" id="IPR045865">
    <property type="entry name" value="ACT-like_dom_sf"/>
</dbReference>
<dbReference type="GO" id="GO:0009094">
    <property type="term" value="P:L-phenylalanine biosynthetic process"/>
    <property type="evidence" value="ECO:0007669"/>
    <property type="project" value="UniProtKB-UniPathway"/>
</dbReference>
<evidence type="ECO:0000256" key="7">
    <source>
        <dbReference type="ARBA" id="ARBA00023239"/>
    </source>
</evidence>
<dbReference type="PROSITE" id="PS51671">
    <property type="entry name" value="ACT"/>
    <property type="match status" value="1"/>
</dbReference>
<sequence>MHKIGYLGPEGTFSQQAAQHYCFNKQEAALVSLPSIREVLLSVQRNELDLAVIPFENSLEGSVNIVLDVLAWEVDLLIVDELILPISQTLMVTPGADWERISSVYTHPQSAGQCRLFLETHLPQAKVYLTSSNAEGANQAQMSGRTAGAIGPEAAADKFGLQVVLRNIQDKNNNFTRFVVVGKKSIHLPAGRNKTSIVFSTEHTPGSLACILDIFNLWDINMTKIESRPSRGQLGRYIFFIDIDGHLSNPDVRDALTMVQRKTNFYKFLGSYPMAEID</sequence>
<keyword evidence="6 9" id="KW-0584">Phenylalanine biosynthesis</keyword>
<dbReference type="FunFam" id="3.30.70.260:FF:000012">
    <property type="entry name" value="Prephenate dehydratase"/>
    <property type="match status" value="1"/>
</dbReference>
<evidence type="ECO:0000256" key="1">
    <source>
        <dbReference type="ARBA" id="ARBA00004741"/>
    </source>
</evidence>
<evidence type="ECO:0000259" key="10">
    <source>
        <dbReference type="PROSITE" id="PS51171"/>
    </source>
</evidence>
<feature type="domain" description="Prephenate dehydratase" evidence="10">
    <location>
        <begin position="3"/>
        <end position="183"/>
    </location>
</feature>
<dbReference type="PROSITE" id="PS00858">
    <property type="entry name" value="PREPHENATE_DEHYDR_2"/>
    <property type="match status" value="1"/>
</dbReference>
<keyword evidence="7 9" id="KW-0456">Lyase</keyword>
<organism evidence="12 13">
    <name type="scientific">Desulfosporosinus acididurans</name>
    <dbReference type="NCBI Taxonomy" id="476652"/>
    <lineage>
        <taxon>Bacteria</taxon>
        <taxon>Bacillati</taxon>
        <taxon>Bacillota</taxon>
        <taxon>Clostridia</taxon>
        <taxon>Eubacteriales</taxon>
        <taxon>Desulfitobacteriaceae</taxon>
        <taxon>Desulfosporosinus</taxon>
    </lineage>
</organism>
<evidence type="ECO:0000259" key="11">
    <source>
        <dbReference type="PROSITE" id="PS51671"/>
    </source>
</evidence>
<dbReference type="Gene3D" id="3.40.190.10">
    <property type="entry name" value="Periplasmic binding protein-like II"/>
    <property type="match status" value="2"/>
</dbReference>
<dbReference type="InterPro" id="IPR001086">
    <property type="entry name" value="Preph_deHydtase"/>
</dbReference>
<dbReference type="PANTHER" id="PTHR21022">
    <property type="entry name" value="PREPHENATE DEHYDRATASE P PROTEIN"/>
    <property type="match status" value="1"/>
</dbReference>
<evidence type="ECO:0000256" key="5">
    <source>
        <dbReference type="ARBA" id="ARBA00023141"/>
    </source>
</evidence>
<reference evidence="12 13" key="1">
    <citation type="submission" date="2015-06" db="EMBL/GenBank/DDBJ databases">
        <title>Draft genome of the moderately acidophilic sulfate reducer Candidatus Desulfosporosinus acididurans strain M1.</title>
        <authorList>
            <person name="Poehlein A."/>
            <person name="Petzsch P."/>
            <person name="Johnson B.D."/>
            <person name="Schloemann M."/>
            <person name="Daniel R."/>
            <person name="Muehling M."/>
        </authorList>
    </citation>
    <scope>NUCLEOTIDE SEQUENCE [LARGE SCALE GENOMIC DNA]</scope>
    <source>
        <strain evidence="12 13">M1</strain>
    </source>
</reference>
<dbReference type="AlphaFoldDB" id="A0A0J1FQM2"/>
<comment type="catalytic activity">
    <reaction evidence="8 9">
        <text>prephenate + H(+) = 3-phenylpyruvate + CO2 + H2O</text>
        <dbReference type="Rhea" id="RHEA:21648"/>
        <dbReference type="ChEBI" id="CHEBI:15377"/>
        <dbReference type="ChEBI" id="CHEBI:15378"/>
        <dbReference type="ChEBI" id="CHEBI:16526"/>
        <dbReference type="ChEBI" id="CHEBI:18005"/>
        <dbReference type="ChEBI" id="CHEBI:29934"/>
        <dbReference type="EC" id="4.2.1.51"/>
    </reaction>
</comment>
<dbReference type="GO" id="GO:0005737">
    <property type="term" value="C:cytoplasm"/>
    <property type="evidence" value="ECO:0007669"/>
    <property type="project" value="TreeGrafter"/>
</dbReference>
<dbReference type="Proteomes" id="UP000036356">
    <property type="component" value="Unassembled WGS sequence"/>
</dbReference>
<dbReference type="CDD" id="cd13633">
    <property type="entry name" value="PBP2_Sa-PDT_like"/>
    <property type="match status" value="1"/>
</dbReference>
<evidence type="ECO:0000256" key="6">
    <source>
        <dbReference type="ARBA" id="ARBA00023222"/>
    </source>
</evidence>
<dbReference type="PROSITE" id="PS51171">
    <property type="entry name" value="PREPHENATE_DEHYDR_3"/>
    <property type="match status" value="1"/>
</dbReference>
<dbReference type="Pfam" id="PF00800">
    <property type="entry name" value="PDT"/>
    <property type="match status" value="1"/>
</dbReference>
<dbReference type="PATRIC" id="fig|476652.3.peg.2291"/>
<dbReference type="EMBL" id="LDZY01000007">
    <property type="protein sequence ID" value="KLU65582.1"/>
    <property type="molecule type" value="Genomic_DNA"/>
</dbReference>
<keyword evidence="4 9" id="KW-0028">Amino-acid biosynthesis</keyword>
<dbReference type="SUPFAM" id="SSF53850">
    <property type="entry name" value="Periplasmic binding protein-like II"/>
    <property type="match status" value="1"/>
</dbReference>
<evidence type="ECO:0000256" key="8">
    <source>
        <dbReference type="ARBA" id="ARBA00047848"/>
    </source>
</evidence>
<name>A0A0J1FQM2_9FIRM</name>
<dbReference type="RefSeq" id="WP_053006381.1">
    <property type="nucleotide sequence ID" value="NZ_LDZY01000007.1"/>
</dbReference>